<dbReference type="Gene3D" id="1.25.40.10">
    <property type="entry name" value="Tetratricopeptide repeat domain"/>
    <property type="match status" value="1"/>
</dbReference>
<name>A0AAJ1T1X0_9BACI</name>
<dbReference type="EMBL" id="JAUSUC010000017">
    <property type="protein sequence ID" value="MDQ0215287.1"/>
    <property type="molecule type" value="Genomic_DNA"/>
</dbReference>
<dbReference type="AlphaFoldDB" id="A0AAJ1T1X0"/>
<evidence type="ECO:0000256" key="1">
    <source>
        <dbReference type="SAM" id="Coils"/>
    </source>
</evidence>
<organism evidence="2 3">
    <name type="scientific">Oikeobacillus pervagus</name>
    <dbReference type="NCBI Taxonomy" id="1325931"/>
    <lineage>
        <taxon>Bacteria</taxon>
        <taxon>Bacillati</taxon>
        <taxon>Bacillota</taxon>
        <taxon>Bacilli</taxon>
        <taxon>Bacillales</taxon>
        <taxon>Bacillaceae</taxon>
        <taxon>Oikeobacillus</taxon>
    </lineage>
</organism>
<dbReference type="InterPro" id="IPR011990">
    <property type="entry name" value="TPR-like_helical_dom_sf"/>
</dbReference>
<dbReference type="PROSITE" id="PS51257">
    <property type="entry name" value="PROKAR_LIPOPROTEIN"/>
    <property type="match status" value="1"/>
</dbReference>
<gene>
    <name evidence="2" type="ORF">J2S13_001687</name>
</gene>
<evidence type="ECO:0000313" key="2">
    <source>
        <dbReference type="EMBL" id="MDQ0215287.1"/>
    </source>
</evidence>
<keyword evidence="3" id="KW-1185">Reference proteome</keyword>
<reference evidence="2" key="1">
    <citation type="submission" date="2023-07" db="EMBL/GenBank/DDBJ databases">
        <title>Genomic Encyclopedia of Type Strains, Phase IV (KMG-IV): sequencing the most valuable type-strain genomes for metagenomic binning, comparative biology and taxonomic classification.</title>
        <authorList>
            <person name="Goeker M."/>
        </authorList>
    </citation>
    <scope>NUCLEOTIDE SEQUENCE</scope>
    <source>
        <strain evidence="2">DSM 23947</strain>
    </source>
</reference>
<dbReference type="SUPFAM" id="SSF48452">
    <property type="entry name" value="TPR-like"/>
    <property type="match status" value="1"/>
</dbReference>
<evidence type="ECO:0000313" key="3">
    <source>
        <dbReference type="Proteomes" id="UP001237207"/>
    </source>
</evidence>
<sequence length="286" mass="32848">MKKVIFLLMIATVFFIVGCTSKEYKLNMDLALEALEDKRYEDALSSFDKAIQEKETKEVKQSIKATERMAKSISLYKKGEFEEAVSKSQLILDTKSEAAALKTLKPQAKSLIAKAKKSEKELQKLKEDLESGKKLLRNGQHEEAYELLKKVAKNKVKHGKGKKMVEAANQLLMDEIEYENQKESIVPVEKKEEIVQKQPEKPKDPVTSVQEKPITQKDAENLVRKHLNLLDSEIKVRFDHMNEKGDYIIHVYEYVIDDPATQQGHTATWGWYGVNPKTKEIYDAFK</sequence>
<comment type="caution">
    <text evidence="2">The sequence shown here is derived from an EMBL/GenBank/DDBJ whole genome shotgun (WGS) entry which is preliminary data.</text>
</comment>
<keyword evidence="1" id="KW-0175">Coiled coil</keyword>
<dbReference type="RefSeq" id="WP_307257283.1">
    <property type="nucleotide sequence ID" value="NZ_JAUSUC010000017.1"/>
</dbReference>
<dbReference type="Proteomes" id="UP001237207">
    <property type="component" value="Unassembled WGS sequence"/>
</dbReference>
<accession>A0AAJ1T1X0</accession>
<proteinExistence type="predicted"/>
<feature type="coiled-coil region" evidence="1">
    <location>
        <begin position="108"/>
        <end position="142"/>
    </location>
</feature>
<protein>
    <submittedName>
        <fullName evidence="2">Tetratricopeptide (TPR) repeat protein</fullName>
    </submittedName>
</protein>